<dbReference type="EMBL" id="CP039393">
    <property type="protein sequence ID" value="QCD35664.1"/>
    <property type="molecule type" value="Genomic_DNA"/>
</dbReference>
<dbReference type="KEGG" id="mgod:E7746_07060"/>
<dbReference type="PROSITE" id="PS51257">
    <property type="entry name" value="PROKAR_LIPOPROTEIN"/>
    <property type="match status" value="1"/>
</dbReference>
<dbReference type="RefSeq" id="WP_136410314.1">
    <property type="nucleotide sequence ID" value="NZ_CP039393.1"/>
</dbReference>
<accession>A0A4P7VJX0</accession>
<evidence type="ECO:0000313" key="2">
    <source>
        <dbReference type="Proteomes" id="UP000297031"/>
    </source>
</evidence>
<proteinExistence type="predicted"/>
<organism evidence="1 2">
    <name type="scientific">Muribaculum gordoncarteri</name>
    <dbReference type="NCBI Taxonomy" id="2530390"/>
    <lineage>
        <taxon>Bacteria</taxon>
        <taxon>Pseudomonadati</taxon>
        <taxon>Bacteroidota</taxon>
        <taxon>Bacteroidia</taxon>
        <taxon>Bacteroidales</taxon>
        <taxon>Muribaculaceae</taxon>
        <taxon>Muribaculum</taxon>
    </lineage>
</organism>
<gene>
    <name evidence="1" type="ORF">E7746_07060</name>
</gene>
<protein>
    <submittedName>
        <fullName evidence="1">Uncharacterized protein</fullName>
    </submittedName>
</protein>
<sequence>MVHRKYLFTIVGLLILLSCSSSLWDELPGPISEFLSTYYPSSTISSYSEHNGEYYVTVKNGASLTFDSNYHWTLINGNGEILPQVFLYDQLPPALYQYIESLEALDDVYVASNNARNCMLTLKDCTVDYIYETGKISEIRLK</sequence>
<dbReference type="SUPFAM" id="SSF160574">
    <property type="entry name" value="BT0923-like"/>
    <property type="match status" value="1"/>
</dbReference>
<dbReference type="Gene3D" id="3.40.1420.30">
    <property type="match status" value="1"/>
</dbReference>
<dbReference type="Proteomes" id="UP000297031">
    <property type="component" value="Chromosome"/>
</dbReference>
<dbReference type="OrthoDB" id="1093943at2"/>
<name>A0A4P7VJX0_9BACT</name>
<reference evidence="1 2" key="1">
    <citation type="submission" date="2019-02" db="EMBL/GenBank/DDBJ databases">
        <title>Isolation and identification of novel species under the genus Muribaculum.</title>
        <authorList>
            <person name="Miyake S."/>
            <person name="Ding Y."/>
            <person name="Low A."/>
            <person name="Soh M."/>
            <person name="Seedorf H."/>
        </authorList>
    </citation>
    <scope>NUCLEOTIDE SEQUENCE [LARGE SCALE GENOMIC DNA]</scope>
    <source>
        <strain evidence="1 2">TLL-A4</strain>
    </source>
</reference>
<dbReference type="AlphaFoldDB" id="A0A4P7VJX0"/>
<keyword evidence="2" id="KW-1185">Reference proteome</keyword>
<evidence type="ECO:0000313" key="1">
    <source>
        <dbReference type="EMBL" id="QCD35664.1"/>
    </source>
</evidence>